<evidence type="ECO:0000313" key="3">
    <source>
        <dbReference type="Proteomes" id="UP001064489"/>
    </source>
</evidence>
<dbReference type="Proteomes" id="UP001064489">
    <property type="component" value="Chromosome 2"/>
</dbReference>
<name>A0AAD5IHV6_ACENE</name>
<proteinExistence type="predicted"/>
<reference evidence="2" key="1">
    <citation type="journal article" date="2022" name="Plant J.">
        <title>Strategies of tolerance reflected in two North American maple genomes.</title>
        <authorList>
            <person name="McEvoy S.L."/>
            <person name="Sezen U.U."/>
            <person name="Trouern-Trend A."/>
            <person name="McMahon S.M."/>
            <person name="Schaberg P.G."/>
            <person name="Yang J."/>
            <person name="Wegrzyn J.L."/>
            <person name="Swenson N.G."/>
        </authorList>
    </citation>
    <scope>NUCLEOTIDE SEQUENCE</scope>
    <source>
        <strain evidence="2">91603</strain>
    </source>
</reference>
<feature type="region of interest" description="Disordered" evidence="1">
    <location>
        <begin position="74"/>
        <end position="100"/>
    </location>
</feature>
<gene>
    <name evidence="2" type="ORF">LWI28_029022</name>
</gene>
<organism evidence="2 3">
    <name type="scientific">Acer negundo</name>
    <name type="common">Box elder</name>
    <dbReference type="NCBI Taxonomy" id="4023"/>
    <lineage>
        <taxon>Eukaryota</taxon>
        <taxon>Viridiplantae</taxon>
        <taxon>Streptophyta</taxon>
        <taxon>Embryophyta</taxon>
        <taxon>Tracheophyta</taxon>
        <taxon>Spermatophyta</taxon>
        <taxon>Magnoliopsida</taxon>
        <taxon>eudicotyledons</taxon>
        <taxon>Gunneridae</taxon>
        <taxon>Pentapetalae</taxon>
        <taxon>rosids</taxon>
        <taxon>malvids</taxon>
        <taxon>Sapindales</taxon>
        <taxon>Sapindaceae</taxon>
        <taxon>Hippocastanoideae</taxon>
        <taxon>Acereae</taxon>
        <taxon>Acer</taxon>
    </lineage>
</organism>
<evidence type="ECO:0000313" key="2">
    <source>
        <dbReference type="EMBL" id="KAI9162622.1"/>
    </source>
</evidence>
<dbReference type="EMBL" id="JAJSOW010000106">
    <property type="protein sequence ID" value="KAI9162622.1"/>
    <property type="molecule type" value="Genomic_DNA"/>
</dbReference>
<accession>A0AAD5IHV6</accession>
<dbReference type="AlphaFoldDB" id="A0AAD5IHV6"/>
<reference evidence="2" key="2">
    <citation type="submission" date="2023-02" db="EMBL/GenBank/DDBJ databases">
        <authorList>
            <person name="Swenson N.G."/>
            <person name="Wegrzyn J.L."/>
            <person name="Mcevoy S.L."/>
        </authorList>
    </citation>
    <scope>NUCLEOTIDE SEQUENCE</scope>
    <source>
        <strain evidence="2">91603</strain>
        <tissue evidence="2">Leaf</tissue>
    </source>
</reference>
<comment type="caution">
    <text evidence="2">The sequence shown here is derived from an EMBL/GenBank/DDBJ whole genome shotgun (WGS) entry which is preliminary data.</text>
</comment>
<protein>
    <submittedName>
        <fullName evidence="2">Uncharacterized protein</fullName>
    </submittedName>
</protein>
<keyword evidence="3" id="KW-1185">Reference proteome</keyword>
<evidence type="ECO:0000256" key="1">
    <source>
        <dbReference type="SAM" id="MobiDB-lite"/>
    </source>
</evidence>
<feature type="compositionally biased region" description="Polar residues" evidence="1">
    <location>
        <begin position="89"/>
        <end position="100"/>
    </location>
</feature>
<sequence length="100" mass="10983">MYSLCIVGHVVDKCYKLHGYLSGYKFKNRFSQRKPAANQASIASDSYEDPSAMSSLSSNQYQQLIAFLSSHLQQNSSQSSGEPLVSDLTGPQSGNQDWDG</sequence>